<evidence type="ECO:0008006" key="3">
    <source>
        <dbReference type="Google" id="ProtNLM"/>
    </source>
</evidence>
<dbReference type="EMBL" id="JAESVD010000003">
    <property type="protein sequence ID" value="MBL4912602.1"/>
    <property type="molecule type" value="Genomic_DNA"/>
</dbReference>
<reference evidence="1 2" key="1">
    <citation type="submission" date="2021-01" db="EMBL/GenBank/DDBJ databases">
        <title>Genome sequence of Shewanella schlegeliana JCM 11561.</title>
        <authorList>
            <person name="Zhang H."/>
            <person name="Li C."/>
        </authorList>
    </citation>
    <scope>NUCLEOTIDE SEQUENCE [LARGE SCALE GENOMIC DNA]</scope>
    <source>
        <strain evidence="1 2">JCM 11561</strain>
    </source>
</reference>
<comment type="caution">
    <text evidence="1">The sequence shown here is derived from an EMBL/GenBank/DDBJ whole genome shotgun (WGS) entry which is preliminary data.</text>
</comment>
<proteinExistence type="predicted"/>
<organism evidence="1 2">
    <name type="scientific">Shewanella schlegeliana</name>
    <dbReference type="NCBI Taxonomy" id="190308"/>
    <lineage>
        <taxon>Bacteria</taxon>
        <taxon>Pseudomonadati</taxon>
        <taxon>Pseudomonadota</taxon>
        <taxon>Gammaproteobacteria</taxon>
        <taxon>Alteromonadales</taxon>
        <taxon>Shewanellaceae</taxon>
        <taxon>Shewanella</taxon>
    </lineage>
</organism>
<sequence length="174" mass="19825">MNESKIRINKILISILKSKTLSQFTAIELKKLFIEQVPATKNKDASQLVHRTLSKLCQIGFLEKRTDSKKVLFSKTLTFDESRLYPSKPRSQTPQPSVVNRGTAQLQKLKATLNQYQIDLLGHIGEAEEFKRLFHEYPETKATLYCRYMDARNQSSSMVGKIKAVEACISTLEG</sequence>
<name>A0ABS1SYJ4_9GAMM</name>
<gene>
    <name evidence="1" type="ORF">JMA39_05540</name>
</gene>
<evidence type="ECO:0000313" key="2">
    <source>
        <dbReference type="Proteomes" id="UP000604898"/>
    </source>
</evidence>
<accession>A0ABS1SYJ4</accession>
<protein>
    <recommendedName>
        <fullName evidence="3">Response regulator</fullName>
    </recommendedName>
</protein>
<keyword evidence="2" id="KW-1185">Reference proteome</keyword>
<dbReference type="Proteomes" id="UP000604898">
    <property type="component" value="Unassembled WGS sequence"/>
</dbReference>
<evidence type="ECO:0000313" key="1">
    <source>
        <dbReference type="EMBL" id="MBL4912602.1"/>
    </source>
</evidence>
<dbReference type="RefSeq" id="WP_202720847.1">
    <property type="nucleotide sequence ID" value="NZ_BPEX01000017.1"/>
</dbReference>